<reference evidence="1" key="1">
    <citation type="submission" date="2023-03" db="EMBL/GenBank/DDBJ databases">
        <title>Massive genome expansion in bonnet fungi (Mycena s.s.) driven by repeated elements and novel gene families across ecological guilds.</title>
        <authorList>
            <consortium name="Lawrence Berkeley National Laboratory"/>
            <person name="Harder C.B."/>
            <person name="Miyauchi S."/>
            <person name="Viragh M."/>
            <person name="Kuo A."/>
            <person name="Thoen E."/>
            <person name="Andreopoulos B."/>
            <person name="Lu D."/>
            <person name="Skrede I."/>
            <person name="Drula E."/>
            <person name="Henrissat B."/>
            <person name="Morin E."/>
            <person name="Kohler A."/>
            <person name="Barry K."/>
            <person name="LaButti K."/>
            <person name="Morin E."/>
            <person name="Salamov A."/>
            <person name="Lipzen A."/>
            <person name="Mereny Z."/>
            <person name="Hegedus B."/>
            <person name="Baldrian P."/>
            <person name="Stursova M."/>
            <person name="Weitz H."/>
            <person name="Taylor A."/>
            <person name="Grigoriev I.V."/>
            <person name="Nagy L.G."/>
            <person name="Martin F."/>
            <person name="Kauserud H."/>
        </authorList>
    </citation>
    <scope>NUCLEOTIDE SEQUENCE</scope>
    <source>
        <strain evidence="1">CBHHK182m</strain>
    </source>
</reference>
<dbReference type="Proteomes" id="UP001215598">
    <property type="component" value="Unassembled WGS sequence"/>
</dbReference>
<name>A0AAD7JQP0_9AGAR</name>
<proteinExistence type="predicted"/>
<dbReference type="AlphaFoldDB" id="A0AAD7JQP0"/>
<dbReference type="EMBL" id="JARKIB010000017">
    <property type="protein sequence ID" value="KAJ7769879.1"/>
    <property type="molecule type" value="Genomic_DNA"/>
</dbReference>
<keyword evidence="2" id="KW-1185">Reference proteome</keyword>
<organism evidence="1 2">
    <name type="scientific">Mycena metata</name>
    <dbReference type="NCBI Taxonomy" id="1033252"/>
    <lineage>
        <taxon>Eukaryota</taxon>
        <taxon>Fungi</taxon>
        <taxon>Dikarya</taxon>
        <taxon>Basidiomycota</taxon>
        <taxon>Agaricomycotina</taxon>
        <taxon>Agaricomycetes</taxon>
        <taxon>Agaricomycetidae</taxon>
        <taxon>Agaricales</taxon>
        <taxon>Marasmiineae</taxon>
        <taxon>Mycenaceae</taxon>
        <taxon>Mycena</taxon>
    </lineage>
</organism>
<comment type="caution">
    <text evidence="1">The sequence shown here is derived from an EMBL/GenBank/DDBJ whole genome shotgun (WGS) entry which is preliminary data.</text>
</comment>
<evidence type="ECO:0000313" key="2">
    <source>
        <dbReference type="Proteomes" id="UP001215598"/>
    </source>
</evidence>
<protein>
    <submittedName>
        <fullName evidence="1">Uncharacterized protein</fullName>
    </submittedName>
</protein>
<sequence>MGSQPSDLSRGICLRLCPSGVGPYHIGPRRARVAATALYRSLCFVVKNGRQQSPATGWPICTKSVAMCLTHASDSVMLNFPKVLAANGTQFCGRIRRTTLQASLLMLLSLLCTYDGSRGSCSMYDNQRPWPLAMPSALRDRCCVFCTRSSLLYPRFPLTLFLSFYIFSASFTH</sequence>
<gene>
    <name evidence="1" type="ORF">B0H16DRAFT_235025</name>
</gene>
<evidence type="ECO:0000313" key="1">
    <source>
        <dbReference type="EMBL" id="KAJ7769879.1"/>
    </source>
</evidence>
<accession>A0AAD7JQP0</accession>